<accession>A0AAV4E1A8</accession>
<comment type="caution">
    <text evidence="2">The sequence shown here is derived from an EMBL/GenBank/DDBJ whole genome shotgun (WGS) entry which is preliminary data.</text>
</comment>
<name>A0AAV4E1A8_9GAST</name>
<evidence type="ECO:0000313" key="2">
    <source>
        <dbReference type="EMBL" id="GFO50200.1"/>
    </source>
</evidence>
<dbReference type="EMBL" id="BLXT01008590">
    <property type="protein sequence ID" value="GFO50200.1"/>
    <property type="molecule type" value="Genomic_DNA"/>
</dbReference>
<proteinExistence type="predicted"/>
<dbReference type="Proteomes" id="UP000735302">
    <property type="component" value="Unassembled WGS sequence"/>
</dbReference>
<protein>
    <submittedName>
        <fullName evidence="2">Uncharacterized protein</fullName>
    </submittedName>
</protein>
<reference evidence="2 3" key="1">
    <citation type="journal article" date="2021" name="Elife">
        <title>Chloroplast acquisition without the gene transfer in kleptoplastic sea slugs, Plakobranchus ocellatus.</title>
        <authorList>
            <person name="Maeda T."/>
            <person name="Takahashi S."/>
            <person name="Yoshida T."/>
            <person name="Shimamura S."/>
            <person name="Takaki Y."/>
            <person name="Nagai Y."/>
            <person name="Toyoda A."/>
            <person name="Suzuki Y."/>
            <person name="Arimoto A."/>
            <person name="Ishii H."/>
            <person name="Satoh N."/>
            <person name="Nishiyama T."/>
            <person name="Hasebe M."/>
            <person name="Maruyama T."/>
            <person name="Minagawa J."/>
            <person name="Obokata J."/>
            <person name="Shigenobu S."/>
        </authorList>
    </citation>
    <scope>NUCLEOTIDE SEQUENCE [LARGE SCALE GENOMIC DNA]</scope>
</reference>
<keyword evidence="3" id="KW-1185">Reference proteome</keyword>
<organism evidence="2 3">
    <name type="scientific">Plakobranchus ocellatus</name>
    <dbReference type="NCBI Taxonomy" id="259542"/>
    <lineage>
        <taxon>Eukaryota</taxon>
        <taxon>Metazoa</taxon>
        <taxon>Spiralia</taxon>
        <taxon>Lophotrochozoa</taxon>
        <taxon>Mollusca</taxon>
        <taxon>Gastropoda</taxon>
        <taxon>Heterobranchia</taxon>
        <taxon>Euthyneura</taxon>
        <taxon>Panpulmonata</taxon>
        <taxon>Sacoglossa</taxon>
        <taxon>Placobranchoidea</taxon>
        <taxon>Plakobranchidae</taxon>
        <taxon>Plakobranchus</taxon>
    </lineage>
</organism>
<feature type="region of interest" description="Disordered" evidence="1">
    <location>
        <begin position="200"/>
        <end position="220"/>
    </location>
</feature>
<sequence>MPKEMTLRQELFRVMWGSEQCADALAASHPGETKNLIDALSPLGHAHLCLTLQRKDHQMYALPWDMRGICDPSGETHTSQYLNGDDVRKTIREAQDTKRLTTSLRADNSAYTQEGRNVFFRLAILPPLPEVEDQSEKFQDEEHRVSLQGEKTIPSVTGTEQDTDGQSNKYRHCSILASPNVLSHPYENVNRQACASVSETDPVTAAGKPEHASPSSRETEVVRMQSIRHAYKSRGLSYTAISVATKNQKYIRAIYYKVAEIH</sequence>
<gene>
    <name evidence="2" type="ORF">PoB_007670500</name>
</gene>
<dbReference type="AlphaFoldDB" id="A0AAV4E1A8"/>
<evidence type="ECO:0000256" key="1">
    <source>
        <dbReference type="SAM" id="MobiDB-lite"/>
    </source>
</evidence>
<evidence type="ECO:0000313" key="3">
    <source>
        <dbReference type="Proteomes" id="UP000735302"/>
    </source>
</evidence>